<dbReference type="EMBL" id="VFOM01000004">
    <property type="protein sequence ID" value="TQL42010.1"/>
    <property type="molecule type" value="Genomic_DNA"/>
</dbReference>
<evidence type="ECO:0000256" key="8">
    <source>
        <dbReference type="SAM" id="Phobius"/>
    </source>
</evidence>
<organism evidence="9 10">
    <name type="scientific">Homoserinimonas aerilata</name>
    <dbReference type="NCBI Taxonomy" id="1162970"/>
    <lineage>
        <taxon>Bacteria</taxon>
        <taxon>Bacillati</taxon>
        <taxon>Actinomycetota</taxon>
        <taxon>Actinomycetes</taxon>
        <taxon>Micrococcales</taxon>
        <taxon>Microbacteriaceae</taxon>
        <taxon>Homoserinimonas</taxon>
    </lineage>
</organism>
<evidence type="ECO:0000256" key="4">
    <source>
        <dbReference type="ARBA" id="ARBA00022692"/>
    </source>
</evidence>
<dbReference type="Proteomes" id="UP000317998">
    <property type="component" value="Unassembled WGS sequence"/>
</dbReference>
<keyword evidence="6 8" id="KW-0472">Membrane</keyword>
<evidence type="ECO:0000256" key="5">
    <source>
        <dbReference type="ARBA" id="ARBA00022989"/>
    </source>
</evidence>
<comment type="similarity">
    <text evidence="2">Belongs to the polysaccharide synthase family.</text>
</comment>
<evidence type="ECO:0000256" key="6">
    <source>
        <dbReference type="ARBA" id="ARBA00023136"/>
    </source>
</evidence>
<feature type="transmembrane region" description="Helical" evidence="8">
    <location>
        <begin position="89"/>
        <end position="112"/>
    </location>
</feature>
<feature type="transmembrane region" description="Helical" evidence="8">
    <location>
        <begin position="260"/>
        <end position="281"/>
    </location>
</feature>
<evidence type="ECO:0000256" key="3">
    <source>
        <dbReference type="ARBA" id="ARBA00022475"/>
    </source>
</evidence>
<evidence type="ECO:0000256" key="1">
    <source>
        <dbReference type="ARBA" id="ARBA00004651"/>
    </source>
</evidence>
<feature type="transmembrane region" description="Helical" evidence="8">
    <location>
        <begin position="21"/>
        <end position="42"/>
    </location>
</feature>
<dbReference type="Pfam" id="PF13440">
    <property type="entry name" value="Polysacc_synt_3"/>
    <property type="match status" value="1"/>
</dbReference>
<keyword evidence="10" id="KW-1185">Reference proteome</keyword>
<dbReference type="PANTHER" id="PTHR30250">
    <property type="entry name" value="PST FAMILY PREDICTED COLANIC ACID TRANSPORTER"/>
    <property type="match status" value="1"/>
</dbReference>
<feature type="transmembrane region" description="Helical" evidence="8">
    <location>
        <begin position="420"/>
        <end position="442"/>
    </location>
</feature>
<feature type="transmembrane region" description="Helical" evidence="8">
    <location>
        <begin position="235"/>
        <end position="254"/>
    </location>
</feature>
<sequence length="537" mass="56339">MPEQTGTQQPDSIGRQAASGVLWLIVQKWAIRITGFVTIAVLTRFLSPEDFGTVAAASTMLPFFYLLADLGFAAYIVQADTTDRRMLSTGFWFSTVAGLLLAGALILCAPLVGLVFRSEQIVPVMQVLSLAVVFTATASVPMALLRRGMRFRAIAAQGSVAAVVAQVVAVGMTLAGLGVWALVGQILVSLFLTAVLAWVAARWRPAFAFSYAEFRVMARFGSQVLGVEFVAMFRAWAEAAIISTVLGMAALGYLNIAQRLVQIVQDLTGAALVPVSTVAFAKIRGSSERLRSAYLKALRMTYAVMSPPLTLLAVAAPLVIPIVFGDGWEQSARVAQVLALAGLLVVGATLDHGLFYGLGRPGRWFLYALFIDACTVAATALTAQWGLEAAAYGFLAVAVLATVSRWFLVARLLQTSPRTLAGPFGFLAAATICGGGAGWLVLALTDGLAPLVRILLIGVAVLLAYLVIVRLLARQLVSELRAYLPRLPAKLGGQKSGPAASDLAASDPAASASSASTPAASVPSMPAPAGSELKEPS</sequence>
<comment type="subcellular location">
    <subcellularLocation>
        <location evidence="1">Cell membrane</location>
        <topology evidence="1">Multi-pass membrane protein</topology>
    </subcellularLocation>
</comment>
<dbReference type="GO" id="GO:0005886">
    <property type="term" value="C:plasma membrane"/>
    <property type="evidence" value="ECO:0007669"/>
    <property type="project" value="UniProtKB-SubCell"/>
</dbReference>
<feature type="compositionally biased region" description="Low complexity" evidence="7">
    <location>
        <begin position="496"/>
        <end position="531"/>
    </location>
</feature>
<keyword evidence="5 8" id="KW-1133">Transmembrane helix</keyword>
<comment type="caution">
    <text evidence="9">The sequence shown here is derived from an EMBL/GenBank/DDBJ whole genome shotgun (WGS) entry which is preliminary data.</text>
</comment>
<dbReference type="RefSeq" id="WP_141881697.1">
    <property type="nucleotide sequence ID" value="NZ_VFOM01000004.1"/>
</dbReference>
<feature type="transmembrane region" description="Helical" evidence="8">
    <location>
        <begin position="389"/>
        <end position="408"/>
    </location>
</feature>
<feature type="transmembrane region" description="Helical" evidence="8">
    <location>
        <begin position="454"/>
        <end position="473"/>
    </location>
</feature>
<dbReference type="InterPro" id="IPR050833">
    <property type="entry name" value="Poly_Biosynth_Transport"/>
</dbReference>
<feature type="transmembrane region" description="Helical" evidence="8">
    <location>
        <begin position="180"/>
        <end position="201"/>
    </location>
</feature>
<feature type="transmembrane region" description="Helical" evidence="8">
    <location>
        <begin position="364"/>
        <end position="383"/>
    </location>
</feature>
<keyword evidence="3" id="KW-1003">Cell membrane</keyword>
<reference evidence="9 10" key="1">
    <citation type="submission" date="2019-06" db="EMBL/GenBank/DDBJ databases">
        <title>Sequencing the genomes of 1000 actinobacteria strains.</title>
        <authorList>
            <person name="Klenk H.-P."/>
        </authorList>
    </citation>
    <scope>NUCLEOTIDE SEQUENCE [LARGE SCALE GENOMIC DNA]</scope>
    <source>
        <strain evidence="9 10">DSM 26477</strain>
    </source>
</reference>
<dbReference type="OrthoDB" id="9770347at2"/>
<name>A0A542Y1R0_9MICO</name>
<gene>
    <name evidence="9" type="ORF">FB562_2600</name>
</gene>
<evidence type="ECO:0000256" key="2">
    <source>
        <dbReference type="ARBA" id="ARBA00007430"/>
    </source>
</evidence>
<dbReference type="CDD" id="cd13127">
    <property type="entry name" value="MATE_tuaB_like"/>
    <property type="match status" value="1"/>
</dbReference>
<accession>A0A542Y1R0</accession>
<evidence type="ECO:0000313" key="10">
    <source>
        <dbReference type="Proteomes" id="UP000317998"/>
    </source>
</evidence>
<protein>
    <submittedName>
        <fullName evidence="9">O-antigen/teichoic acid export membrane protein</fullName>
    </submittedName>
</protein>
<feature type="transmembrane region" description="Helical" evidence="8">
    <location>
        <begin position="302"/>
        <end position="324"/>
    </location>
</feature>
<feature type="transmembrane region" description="Helical" evidence="8">
    <location>
        <begin position="154"/>
        <end position="174"/>
    </location>
</feature>
<proteinExistence type="inferred from homology"/>
<dbReference type="AlphaFoldDB" id="A0A542Y1R0"/>
<dbReference type="PANTHER" id="PTHR30250:SF10">
    <property type="entry name" value="LIPOPOLYSACCHARIDE BIOSYNTHESIS PROTEIN WZXC"/>
    <property type="match status" value="1"/>
</dbReference>
<feature type="transmembrane region" description="Helical" evidence="8">
    <location>
        <begin position="54"/>
        <end position="77"/>
    </location>
</feature>
<feature type="transmembrane region" description="Helical" evidence="8">
    <location>
        <begin position="336"/>
        <end position="357"/>
    </location>
</feature>
<feature type="region of interest" description="Disordered" evidence="7">
    <location>
        <begin position="492"/>
        <end position="537"/>
    </location>
</feature>
<evidence type="ECO:0000256" key="7">
    <source>
        <dbReference type="SAM" id="MobiDB-lite"/>
    </source>
</evidence>
<evidence type="ECO:0000313" key="9">
    <source>
        <dbReference type="EMBL" id="TQL42010.1"/>
    </source>
</evidence>
<feature type="transmembrane region" description="Helical" evidence="8">
    <location>
        <begin position="124"/>
        <end position="145"/>
    </location>
</feature>
<keyword evidence="4 8" id="KW-0812">Transmembrane</keyword>